<evidence type="ECO:0000313" key="3">
    <source>
        <dbReference type="EMBL" id="AGF55402.1"/>
    </source>
</evidence>
<reference evidence="3 4" key="1">
    <citation type="submission" date="2013-02" db="EMBL/GenBank/DDBJ databases">
        <title>Genome sequence of Clostridium saccharoperbutylacetonicum N1-4(HMT).</title>
        <authorList>
            <person name="Poehlein A."/>
            <person name="Daniel R."/>
        </authorList>
    </citation>
    <scope>NUCLEOTIDE SEQUENCE [LARGE SCALE GENOMIC DNA]</scope>
    <source>
        <strain evidence="4">N1-4(HMT)</strain>
    </source>
</reference>
<keyword evidence="4" id="KW-1185">Reference proteome</keyword>
<dbReference type="eggNOG" id="COG2909">
    <property type="taxonomic scope" value="Bacteria"/>
</dbReference>
<dbReference type="KEGG" id="csr:Cspa_c16320"/>
<dbReference type="SUPFAM" id="SSF46894">
    <property type="entry name" value="C-terminal effector domain of the bipartite response regulators"/>
    <property type="match status" value="1"/>
</dbReference>
<dbReference type="SMART" id="SM00421">
    <property type="entry name" value="HTH_LUXR"/>
    <property type="match status" value="1"/>
</dbReference>
<protein>
    <submittedName>
        <fullName evidence="3">ATP-dependent transcriptional regulator, MalT-like, LuxR family</fullName>
    </submittedName>
</protein>
<dbReference type="InterPro" id="IPR059106">
    <property type="entry name" value="WHD_MalT"/>
</dbReference>
<evidence type="ECO:0000259" key="2">
    <source>
        <dbReference type="PROSITE" id="PS50043"/>
    </source>
</evidence>
<accession>M1MV61</accession>
<dbReference type="PANTHER" id="PTHR43214">
    <property type="entry name" value="TWO-COMPONENT RESPONSE REGULATOR"/>
    <property type="match status" value="1"/>
</dbReference>
<dbReference type="InterPro" id="IPR039420">
    <property type="entry name" value="WalR-like"/>
</dbReference>
<dbReference type="GO" id="GO:0003677">
    <property type="term" value="F:DNA binding"/>
    <property type="evidence" value="ECO:0007669"/>
    <property type="project" value="UniProtKB-KW"/>
</dbReference>
<organism evidence="3 4">
    <name type="scientific">Clostridium saccharoperbutylacetonicum N1-4(HMT)</name>
    <dbReference type="NCBI Taxonomy" id="931276"/>
    <lineage>
        <taxon>Bacteria</taxon>
        <taxon>Bacillati</taxon>
        <taxon>Bacillota</taxon>
        <taxon>Clostridia</taxon>
        <taxon>Eubacteriales</taxon>
        <taxon>Clostridiaceae</taxon>
        <taxon>Clostridium</taxon>
    </lineage>
</organism>
<dbReference type="Proteomes" id="UP000011728">
    <property type="component" value="Chromosome"/>
</dbReference>
<dbReference type="HOGENOM" id="CLU_006325_4_0_9"/>
<name>M1MV61_9CLOT</name>
<dbReference type="Pfam" id="PF25873">
    <property type="entry name" value="WHD_MalT"/>
    <property type="match status" value="1"/>
</dbReference>
<dbReference type="AlphaFoldDB" id="M1MV61"/>
<dbReference type="SUPFAM" id="SSF48452">
    <property type="entry name" value="TPR-like"/>
    <property type="match status" value="1"/>
</dbReference>
<proteinExistence type="predicted"/>
<dbReference type="InterPro" id="IPR036388">
    <property type="entry name" value="WH-like_DNA-bd_sf"/>
</dbReference>
<dbReference type="InterPro" id="IPR011990">
    <property type="entry name" value="TPR-like_helical_dom_sf"/>
</dbReference>
<dbReference type="GO" id="GO:0006355">
    <property type="term" value="P:regulation of DNA-templated transcription"/>
    <property type="evidence" value="ECO:0007669"/>
    <property type="project" value="InterPro"/>
</dbReference>
<dbReference type="Gene3D" id="1.25.40.10">
    <property type="entry name" value="Tetratricopeptide repeat domain"/>
    <property type="match status" value="1"/>
</dbReference>
<evidence type="ECO:0000256" key="1">
    <source>
        <dbReference type="ARBA" id="ARBA00023125"/>
    </source>
</evidence>
<dbReference type="STRING" id="36745.CLSAP_16050"/>
<dbReference type="EMBL" id="CP004121">
    <property type="protein sequence ID" value="AGF55402.1"/>
    <property type="molecule type" value="Genomic_DNA"/>
</dbReference>
<dbReference type="InterPro" id="IPR016032">
    <property type="entry name" value="Sig_transdc_resp-reg_C-effctor"/>
</dbReference>
<dbReference type="CDD" id="cd06170">
    <property type="entry name" value="LuxR_C_like"/>
    <property type="match status" value="1"/>
</dbReference>
<dbReference type="Pfam" id="PF00196">
    <property type="entry name" value="GerE"/>
    <property type="match status" value="1"/>
</dbReference>
<sequence>MRWKGSLMIDKIFRPKILNRPRIDKMLSQMLEVSVFFISASMGYGKSTAVKNFLRKKNEIQTIWFDNPDEDIDSTWRWIKFCNSIKVANPNLGQKLSAYGVPKNNTDLYTIIETIQNAIRQKTVMIIDDWYDAENIYVNYLIKAIALEEIPNLHIVIISRNKPSNQYIELELKQKCLVMWQDDISYTFEETVDFFKLNGIRLNDEEKEKVYEYTAGWTSATYLSLIQYYNEKTFDNIPQATELIKLAVYDKLDESTKQILLKLAPIDKFTLEQAIYVTENQCSRDVIRALSSNNCFIRYDTESKIYTLHSILRSALIEEALLNSDIIKINNLCGEWYYEKHHDMEAIEYYYKANNFDRVMDIMERNTLVSLTNVWDRIMKPVIEMLSMEQKVNRPVAYLIYIVFYIVYLNIEKGKELLYEFWIIYEMNEDLPYRQQVLGEIAYVETLGIYGDSSKMVQYLKKAYDLLGGRVSRVGENSMPLTFGSPHLLSLFYKSEGSLINDEANLRQFTKYLAKISGGCGEGGDYLVSAEYFFETGDCDKAELFAYKALHKAKLKNQTYIEICALFLLMRISVIKNDASDVKEKYDILTDQYRNFEVPRFFNGTEIALGYIDGITGNLPNMSKWLEDGECPNLQIVFPSRRMKYIVSAFTMLHEKSYIELEVQAEIMLEVYLTKKLIFGILYAYMIDSIAKYKLYGVESAKESLQKAINLAKRDNIVMVFVELSPHIIHVLRELAKEDEFAKVLLPKCERFNDIYQKNYAKSEEIELTPRELEVMKLVDEGYKQTEISNKLHIALITVKKHMASVYYKLDVNNKTVAINLLKQKGIL</sequence>
<dbReference type="InterPro" id="IPR000792">
    <property type="entry name" value="Tscrpt_reg_LuxR_C"/>
</dbReference>
<dbReference type="InterPro" id="IPR027417">
    <property type="entry name" value="P-loop_NTPase"/>
</dbReference>
<gene>
    <name evidence="3" type="ORF">Cspa_c16320</name>
</gene>
<dbReference type="PATRIC" id="fig|931276.5.peg.1602"/>
<evidence type="ECO:0000313" key="4">
    <source>
        <dbReference type="Proteomes" id="UP000011728"/>
    </source>
</evidence>
<dbReference type="SUPFAM" id="SSF52540">
    <property type="entry name" value="P-loop containing nucleoside triphosphate hydrolases"/>
    <property type="match status" value="1"/>
</dbReference>
<keyword evidence="1" id="KW-0238">DNA-binding</keyword>
<feature type="domain" description="HTH luxR-type" evidence="2">
    <location>
        <begin position="761"/>
        <end position="826"/>
    </location>
</feature>
<dbReference type="PROSITE" id="PS50043">
    <property type="entry name" value="HTH_LUXR_2"/>
    <property type="match status" value="1"/>
</dbReference>
<dbReference type="PRINTS" id="PR00038">
    <property type="entry name" value="HTHLUXR"/>
</dbReference>
<dbReference type="Gene3D" id="1.10.10.10">
    <property type="entry name" value="Winged helix-like DNA-binding domain superfamily/Winged helix DNA-binding domain"/>
    <property type="match status" value="1"/>
</dbReference>